<feature type="domain" description="AMP-dependent synthetase/ligase" evidence="3">
    <location>
        <begin position="14"/>
        <end position="366"/>
    </location>
</feature>
<gene>
    <name evidence="5" type="ORF">ACIBP5_33715</name>
</gene>
<reference evidence="5 6" key="1">
    <citation type="submission" date="2024-10" db="EMBL/GenBank/DDBJ databases">
        <title>The Natural Products Discovery Center: Release of the First 8490 Sequenced Strains for Exploring Actinobacteria Biosynthetic Diversity.</title>
        <authorList>
            <person name="Kalkreuter E."/>
            <person name="Kautsar S.A."/>
            <person name="Yang D."/>
            <person name="Bader C.D."/>
            <person name="Teijaro C.N."/>
            <person name="Fluegel L."/>
            <person name="Davis C.M."/>
            <person name="Simpson J.R."/>
            <person name="Lauterbach L."/>
            <person name="Steele A.D."/>
            <person name="Gui C."/>
            <person name="Meng S."/>
            <person name="Li G."/>
            <person name="Viehrig K."/>
            <person name="Ye F."/>
            <person name="Su P."/>
            <person name="Kiefer A.F."/>
            <person name="Nichols A."/>
            <person name="Cepeda A.J."/>
            <person name="Yan W."/>
            <person name="Fan B."/>
            <person name="Jiang Y."/>
            <person name="Adhikari A."/>
            <person name="Zheng C.-J."/>
            <person name="Schuster L."/>
            <person name="Cowan T.M."/>
            <person name="Smanski M.J."/>
            <person name="Chevrette M.G."/>
            <person name="De Carvalho L.P.S."/>
            <person name="Shen B."/>
        </authorList>
    </citation>
    <scope>NUCLEOTIDE SEQUENCE [LARGE SCALE GENOMIC DNA]</scope>
    <source>
        <strain evidence="5 6">NPDC049503</strain>
    </source>
</reference>
<name>A0ABW8ADT5_9ACTN</name>
<feature type="domain" description="AMP-binding enzyme C-terminal" evidence="4">
    <location>
        <begin position="416"/>
        <end position="491"/>
    </location>
</feature>
<dbReference type="InterPro" id="IPR045851">
    <property type="entry name" value="AMP-bd_C_sf"/>
</dbReference>
<dbReference type="InterPro" id="IPR042099">
    <property type="entry name" value="ANL_N_sf"/>
</dbReference>
<dbReference type="EMBL" id="JBITMB010000010">
    <property type="protein sequence ID" value="MFI7444955.1"/>
    <property type="molecule type" value="Genomic_DNA"/>
</dbReference>
<evidence type="ECO:0000256" key="1">
    <source>
        <dbReference type="ARBA" id="ARBA00006432"/>
    </source>
</evidence>
<dbReference type="PROSITE" id="PS00455">
    <property type="entry name" value="AMP_BINDING"/>
    <property type="match status" value="1"/>
</dbReference>
<dbReference type="InterPro" id="IPR020845">
    <property type="entry name" value="AMP-binding_CS"/>
</dbReference>
<keyword evidence="6" id="KW-1185">Reference proteome</keyword>
<accession>A0ABW8ADT5</accession>
<evidence type="ECO:0000259" key="3">
    <source>
        <dbReference type="Pfam" id="PF00501"/>
    </source>
</evidence>
<dbReference type="Pfam" id="PF13193">
    <property type="entry name" value="AMP-binding_C"/>
    <property type="match status" value="1"/>
</dbReference>
<dbReference type="Pfam" id="PF00501">
    <property type="entry name" value="AMP-binding"/>
    <property type="match status" value="1"/>
</dbReference>
<comment type="caution">
    <text evidence="5">The sequence shown here is derived from an EMBL/GenBank/DDBJ whole genome shotgun (WGS) entry which is preliminary data.</text>
</comment>
<sequence length="498" mass="54338">MDTRANIAEAVAATAWREPDRPCVFLGTDPLHTYGSFAQRVARLAGGLRSLARPGDRVAIAMTNRPEYLELLFATWWAGLVAVPVNRKLHPSEIVYIADHCDVTLLFCDQDAALREALPASRAECLVLCPDGRYQALLQADPLPLQPVAPDDLAWIFYTSGTTGRPKGARLSHRNLSAMARSYVADIAQVTPADRHLYAAPMSHGAGLYSVVFMAGGAAHVFLRSGRFDPAELLSTASAHRHVTVFAVPTMIRRLVREATTRGVDPAAFRTIVYGGAPMYVDDLRQARAVLGGCLVQIYGQGEAPMTISTLSQAEHLHHDDRVLASVGRPFSTVEVRLCDADGKDVQPDTPGEVLVKGDVVMDGYWRDEQATGEALRDGWLRTGDIGTLDATGRLTLLDRSKDVIISGGSNIYPREVEEVLQTHPGVAEVSVVGEPDPEWGERVVAYVVPEPGVALETEALDRHCLAHLARFKRPKAYRFLAALPRNTYGKVVKARLR</sequence>
<dbReference type="Gene3D" id="3.30.300.30">
    <property type="match status" value="1"/>
</dbReference>
<dbReference type="InterPro" id="IPR025110">
    <property type="entry name" value="AMP-bd_C"/>
</dbReference>
<keyword evidence="2" id="KW-0436">Ligase</keyword>
<protein>
    <submittedName>
        <fullName evidence="5">AMP-binding protein</fullName>
    </submittedName>
</protein>
<dbReference type="Proteomes" id="UP001612928">
    <property type="component" value="Unassembled WGS sequence"/>
</dbReference>
<dbReference type="Gene3D" id="3.40.50.12780">
    <property type="entry name" value="N-terminal domain of ligase-like"/>
    <property type="match status" value="1"/>
</dbReference>
<comment type="similarity">
    <text evidence="1">Belongs to the ATP-dependent AMP-binding enzyme family.</text>
</comment>
<proteinExistence type="inferred from homology"/>
<dbReference type="PANTHER" id="PTHR43201">
    <property type="entry name" value="ACYL-COA SYNTHETASE"/>
    <property type="match status" value="1"/>
</dbReference>
<dbReference type="InterPro" id="IPR000873">
    <property type="entry name" value="AMP-dep_synth/lig_dom"/>
</dbReference>
<dbReference type="PANTHER" id="PTHR43201:SF5">
    <property type="entry name" value="MEDIUM-CHAIN ACYL-COA LIGASE ACSF2, MITOCHONDRIAL"/>
    <property type="match status" value="1"/>
</dbReference>
<evidence type="ECO:0000313" key="6">
    <source>
        <dbReference type="Proteomes" id="UP001612928"/>
    </source>
</evidence>
<organism evidence="5 6">
    <name type="scientific">Nonomuraea indica</name>
    <dbReference type="NCBI Taxonomy" id="1581193"/>
    <lineage>
        <taxon>Bacteria</taxon>
        <taxon>Bacillati</taxon>
        <taxon>Actinomycetota</taxon>
        <taxon>Actinomycetes</taxon>
        <taxon>Streptosporangiales</taxon>
        <taxon>Streptosporangiaceae</taxon>
        <taxon>Nonomuraea</taxon>
    </lineage>
</organism>
<evidence type="ECO:0000313" key="5">
    <source>
        <dbReference type="EMBL" id="MFI7444955.1"/>
    </source>
</evidence>
<dbReference type="SUPFAM" id="SSF56801">
    <property type="entry name" value="Acetyl-CoA synthetase-like"/>
    <property type="match status" value="1"/>
</dbReference>
<dbReference type="RefSeq" id="WP_397025307.1">
    <property type="nucleotide sequence ID" value="NZ_JBITMB010000010.1"/>
</dbReference>
<evidence type="ECO:0000259" key="4">
    <source>
        <dbReference type="Pfam" id="PF13193"/>
    </source>
</evidence>
<evidence type="ECO:0000256" key="2">
    <source>
        <dbReference type="ARBA" id="ARBA00022598"/>
    </source>
</evidence>